<evidence type="ECO:0000313" key="2">
    <source>
        <dbReference type="EMBL" id="RWR32796.1"/>
    </source>
</evidence>
<feature type="domain" description="MlaB-like STAS" evidence="1">
    <location>
        <begin position="69"/>
        <end position="146"/>
    </location>
</feature>
<dbReference type="AlphaFoldDB" id="A0A443KJA4"/>
<comment type="caution">
    <text evidence="2">The sequence shown here is derived from an EMBL/GenBank/DDBJ whole genome shotgun (WGS) entry which is preliminary data.</text>
</comment>
<dbReference type="Pfam" id="PF13466">
    <property type="entry name" value="STAS_2"/>
    <property type="match status" value="1"/>
</dbReference>
<evidence type="ECO:0000313" key="3">
    <source>
        <dbReference type="Proteomes" id="UP000285295"/>
    </source>
</evidence>
<protein>
    <submittedName>
        <fullName evidence="2">STAS domain-containing protein</fullName>
    </submittedName>
</protein>
<dbReference type="Proteomes" id="UP000285295">
    <property type="component" value="Unassembled WGS sequence"/>
</dbReference>
<sequence length="155" mass="17015">MHPVCRLLPDHAERNVLFRRIRRPRPEDFQGSSKSYLNVPLASLPRLKTGEWRMEMGQTRTDETAGNSLVLPARLDAATVAGVAEGLRAKAGAPLRLDGGEVRHLGGLGLELLLRAERDWRRTGQAFAVLPRSQALNDALADFGIDPAQFDPEAA</sequence>
<evidence type="ECO:0000259" key="1">
    <source>
        <dbReference type="Pfam" id="PF13466"/>
    </source>
</evidence>
<proteinExistence type="predicted"/>
<reference evidence="2 3" key="2">
    <citation type="submission" date="2019-01" db="EMBL/GenBank/DDBJ databases">
        <authorList>
            <person name="Li Y."/>
        </authorList>
    </citation>
    <scope>NUCLEOTIDE SEQUENCE [LARGE SCALE GENOMIC DNA]</scope>
    <source>
        <strain evidence="2 3">D19-10-3-21</strain>
    </source>
</reference>
<gene>
    <name evidence="2" type="ORF">D2T31_02180</name>
</gene>
<dbReference type="EMBL" id="SAUX01000001">
    <property type="protein sequence ID" value="RWR32796.1"/>
    <property type="molecule type" value="Genomic_DNA"/>
</dbReference>
<name>A0A443KJA4_9RHOB</name>
<reference evidence="2 3" key="1">
    <citation type="submission" date="2019-01" db="EMBL/GenBank/DDBJ databases">
        <title>Sinorhodobacter populi sp. nov. isolated from the symptomatic bark tissue of Populus euramericana canker.</title>
        <authorList>
            <person name="Xu G."/>
        </authorList>
    </citation>
    <scope>NUCLEOTIDE SEQUENCE [LARGE SCALE GENOMIC DNA]</scope>
    <source>
        <strain evidence="2 3">D19-10-3-21</strain>
    </source>
</reference>
<dbReference type="InterPro" id="IPR058548">
    <property type="entry name" value="MlaB-like_STAS"/>
</dbReference>
<organism evidence="2 3">
    <name type="scientific">Paenirhodobacter populi</name>
    <dbReference type="NCBI Taxonomy" id="2306993"/>
    <lineage>
        <taxon>Bacteria</taxon>
        <taxon>Pseudomonadati</taxon>
        <taxon>Pseudomonadota</taxon>
        <taxon>Alphaproteobacteria</taxon>
        <taxon>Rhodobacterales</taxon>
        <taxon>Rhodobacter group</taxon>
        <taxon>Paenirhodobacter</taxon>
    </lineage>
</organism>
<accession>A0A443KJA4</accession>